<dbReference type="HOGENOM" id="CLU_3129258_0_0_11"/>
<keyword evidence="2" id="KW-1185">Reference proteome</keyword>
<dbReference type="EMBL" id="CM000951">
    <property type="protein sequence ID" value="EFH28829.1"/>
    <property type="molecule type" value="Genomic_DNA"/>
</dbReference>
<sequence length="50" mass="5548">EAAEAAAAAEKEGEEPPTYRFALQPMWQRPVRGLGVVEPWLLTRRDVAPS</sequence>
<protein>
    <submittedName>
        <fullName evidence="1">Adenylate cyclase</fullName>
    </submittedName>
</protein>
<dbReference type="Proteomes" id="UP000002785">
    <property type="component" value="Chromosome"/>
</dbReference>
<name>D6XAN0_STRX2</name>
<accession>D6XAN0</accession>
<reference evidence="1" key="1">
    <citation type="submission" date="2009-10" db="EMBL/GenBank/DDBJ databases">
        <title>The genome sequence of Streptomyces sviceus strain ATCC 29083.</title>
        <authorList>
            <consortium name="The Broad Institute Genome Sequencing Platform"/>
            <consortium name="Broad Institute Microbial Sequencing Center"/>
            <person name="Fischbach M."/>
            <person name="Godfrey P."/>
            <person name="Ward D."/>
            <person name="Young S."/>
            <person name="Zeng Q."/>
            <person name="Koehrsen M."/>
            <person name="Alvarado L."/>
            <person name="Berlin A.M."/>
            <person name="Bochicchio J."/>
            <person name="Borenstein D."/>
            <person name="Chapman S.B."/>
            <person name="Chen Z."/>
            <person name="Engels R."/>
            <person name="Freedman E."/>
            <person name="Gellesch M."/>
            <person name="Goldberg J."/>
            <person name="Griggs A."/>
            <person name="Gujja S."/>
            <person name="Heilman E.R."/>
            <person name="Heiman D.I."/>
            <person name="Hepburn T.A."/>
            <person name="Howarth C."/>
            <person name="Jen D."/>
            <person name="Larson L."/>
            <person name="Lewis B."/>
            <person name="Mehta T."/>
            <person name="Park D."/>
            <person name="Pearson M."/>
            <person name="Richards J."/>
            <person name="Roberts A."/>
            <person name="Saif S."/>
            <person name="Shea T.D."/>
            <person name="Shenoy N."/>
            <person name="Sisk P."/>
            <person name="Stolte C."/>
            <person name="Sykes S.N."/>
            <person name="Thomson T."/>
            <person name="Walk T."/>
            <person name="White J."/>
            <person name="Yandava C."/>
            <person name="Straight P."/>
            <person name="Clardy J."/>
            <person name="Hung D."/>
            <person name="Kolter R."/>
            <person name="Mekalanos J."/>
            <person name="Walker S."/>
            <person name="Walsh C.T."/>
            <person name="Wieland-Brown L.C."/>
            <person name="Haas B."/>
            <person name="Nusbaum C."/>
            <person name="Birren B."/>
        </authorList>
    </citation>
    <scope>NUCLEOTIDE SEQUENCE [LARGE SCALE GENOMIC DNA]</scope>
    <source>
        <strain evidence="1">ATCC 29083</strain>
    </source>
</reference>
<organism evidence="1 2">
    <name type="scientific">Streptomyces sviceus (strain ATCC 29083 / DSM 924 / JCM 4929 / NBRC 13980 / NCIMB 11184 / NRRL 5439 / UC 5370)</name>
    <dbReference type="NCBI Taxonomy" id="463191"/>
    <lineage>
        <taxon>Bacteria</taxon>
        <taxon>Bacillati</taxon>
        <taxon>Actinomycetota</taxon>
        <taxon>Actinomycetes</taxon>
        <taxon>Kitasatosporales</taxon>
        <taxon>Streptomycetaceae</taxon>
        <taxon>Streptomyces</taxon>
    </lineage>
</organism>
<dbReference type="eggNOG" id="COG2114">
    <property type="taxonomic scope" value="Bacteria"/>
</dbReference>
<evidence type="ECO:0000313" key="2">
    <source>
        <dbReference type="Proteomes" id="UP000002785"/>
    </source>
</evidence>
<feature type="non-terminal residue" evidence="1">
    <location>
        <position position="1"/>
    </location>
</feature>
<proteinExistence type="predicted"/>
<gene>
    <name evidence="1" type="ORF">SSEG_11078</name>
</gene>
<evidence type="ECO:0000313" key="1">
    <source>
        <dbReference type="EMBL" id="EFH28829.1"/>
    </source>
</evidence>
<dbReference type="AlphaFoldDB" id="D6XAN0"/>